<dbReference type="RefSeq" id="WP_166320451.1">
    <property type="nucleotide sequence ID" value="NZ_CP049866.1"/>
</dbReference>
<protein>
    <submittedName>
        <fullName evidence="2">Alternate-type signal peptide domain-containing protein</fullName>
    </submittedName>
</protein>
<dbReference type="InterPro" id="IPR024006">
    <property type="entry name" value="Alt_signal_exp_actinobact"/>
</dbReference>
<keyword evidence="3" id="KW-1185">Reference proteome</keyword>
<feature type="chain" id="PRO_5039005039" evidence="1">
    <location>
        <begin position="27"/>
        <end position="174"/>
    </location>
</feature>
<accession>A0A6G7YJ57</accession>
<organism evidence="2 3">
    <name type="scientific">Nocardioides piscis</name>
    <dbReference type="NCBI Taxonomy" id="2714938"/>
    <lineage>
        <taxon>Bacteria</taxon>
        <taxon>Bacillati</taxon>
        <taxon>Actinomycetota</taxon>
        <taxon>Actinomycetes</taxon>
        <taxon>Propionibacteriales</taxon>
        <taxon>Nocardioidaceae</taxon>
        <taxon>Nocardioides</taxon>
    </lineage>
</organism>
<dbReference type="NCBIfam" id="TIGR04089">
    <property type="entry name" value="exp_by_SipW_III"/>
    <property type="match status" value="1"/>
</dbReference>
<reference evidence="2 3" key="1">
    <citation type="submission" date="2020-03" db="EMBL/GenBank/DDBJ databases">
        <title>Nocardioides sp. nov., isolated from fish.</title>
        <authorList>
            <person name="Hyun D.-W."/>
            <person name="Bae J.-W."/>
        </authorList>
    </citation>
    <scope>NUCLEOTIDE SEQUENCE [LARGE SCALE GENOMIC DNA]</scope>
    <source>
        <strain evidence="2 3">HDW12A</strain>
    </source>
</reference>
<evidence type="ECO:0000313" key="2">
    <source>
        <dbReference type="EMBL" id="QIK76767.1"/>
    </source>
</evidence>
<evidence type="ECO:0000256" key="1">
    <source>
        <dbReference type="SAM" id="SignalP"/>
    </source>
</evidence>
<feature type="signal peptide" evidence="1">
    <location>
        <begin position="1"/>
        <end position="26"/>
    </location>
</feature>
<gene>
    <name evidence="2" type="ORF">G7071_16385</name>
</gene>
<proteinExistence type="predicted"/>
<sequence>MNKSTKGLIAAAAGVTLLTGVGGTFANWSENKAAAPGSVTAGHLNLTVDAGSWKDVTISGSPVSITDVAAFRMVPGDVLQYKTIVTPDMVGDNLKATLTATLPAEAGTLAGAVTTTSVFDDSGLATRQLDESNDTAVGITVTVTMPADTTTGEDQTLDLSDLTVDLVQNANPVV</sequence>
<dbReference type="Proteomes" id="UP000502035">
    <property type="component" value="Chromosome"/>
</dbReference>
<evidence type="ECO:0000313" key="3">
    <source>
        <dbReference type="Proteomes" id="UP000502035"/>
    </source>
</evidence>
<dbReference type="KEGG" id="npi:G7071_16385"/>
<dbReference type="AlphaFoldDB" id="A0A6G7YJ57"/>
<keyword evidence="1" id="KW-0732">Signal</keyword>
<dbReference type="NCBIfam" id="TIGR04088">
    <property type="entry name" value="cognate_SipW"/>
    <property type="match status" value="1"/>
</dbReference>
<name>A0A6G7YJ57_9ACTN</name>
<dbReference type="EMBL" id="CP049866">
    <property type="protein sequence ID" value="QIK76767.1"/>
    <property type="molecule type" value="Genomic_DNA"/>
</dbReference>
<dbReference type="InterPro" id="IPR023833">
    <property type="entry name" value="Signal_pept_SipW-depend-type"/>
</dbReference>